<dbReference type="Proteomes" id="UP001430953">
    <property type="component" value="Unassembled WGS sequence"/>
</dbReference>
<organism evidence="2 3">
    <name type="scientific">Cardiocondyla obscurior</name>
    <dbReference type="NCBI Taxonomy" id="286306"/>
    <lineage>
        <taxon>Eukaryota</taxon>
        <taxon>Metazoa</taxon>
        <taxon>Ecdysozoa</taxon>
        <taxon>Arthropoda</taxon>
        <taxon>Hexapoda</taxon>
        <taxon>Insecta</taxon>
        <taxon>Pterygota</taxon>
        <taxon>Neoptera</taxon>
        <taxon>Endopterygota</taxon>
        <taxon>Hymenoptera</taxon>
        <taxon>Apocrita</taxon>
        <taxon>Aculeata</taxon>
        <taxon>Formicoidea</taxon>
        <taxon>Formicidae</taxon>
        <taxon>Myrmicinae</taxon>
        <taxon>Cardiocondyla</taxon>
    </lineage>
</organism>
<dbReference type="EMBL" id="JADYXP020000018">
    <property type="protein sequence ID" value="KAL0106629.1"/>
    <property type="molecule type" value="Genomic_DNA"/>
</dbReference>
<evidence type="ECO:0000313" key="3">
    <source>
        <dbReference type="Proteomes" id="UP001430953"/>
    </source>
</evidence>
<reference evidence="2 3" key="1">
    <citation type="submission" date="2023-03" db="EMBL/GenBank/DDBJ databases">
        <title>High recombination rates correlate with genetic variation in Cardiocondyla obscurior ants.</title>
        <authorList>
            <person name="Errbii M."/>
        </authorList>
    </citation>
    <scope>NUCLEOTIDE SEQUENCE [LARGE SCALE GENOMIC DNA]</scope>
    <source>
        <strain evidence="2">Alpha-2009</strain>
        <tissue evidence="2">Whole body</tissue>
    </source>
</reference>
<accession>A0AAW2ES81</accession>
<gene>
    <name evidence="2" type="ORF">PUN28_016366</name>
</gene>
<proteinExistence type="predicted"/>
<sequence>MDAAQYADGLSGILAPSLSWGRAAKYLRIVTIATPSRPPPSPDQQPPTPAPFDRVEWVNAIDSRAQGAWAEAAATTATV</sequence>
<evidence type="ECO:0000256" key="1">
    <source>
        <dbReference type="SAM" id="MobiDB-lite"/>
    </source>
</evidence>
<comment type="caution">
    <text evidence="2">The sequence shown here is derived from an EMBL/GenBank/DDBJ whole genome shotgun (WGS) entry which is preliminary data.</text>
</comment>
<keyword evidence="3" id="KW-1185">Reference proteome</keyword>
<feature type="region of interest" description="Disordered" evidence="1">
    <location>
        <begin position="33"/>
        <end position="52"/>
    </location>
</feature>
<evidence type="ECO:0000313" key="2">
    <source>
        <dbReference type="EMBL" id="KAL0106629.1"/>
    </source>
</evidence>
<protein>
    <submittedName>
        <fullName evidence="2">Uncharacterized protein</fullName>
    </submittedName>
</protein>
<feature type="compositionally biased region" description="Pro residues" evidence="1">
    <location>
        <begin position="36"/>
        <end position="50"/>
    </location>
</feature>
<name>A0AAW2ES81_9HYME</name>
<dbReference type="AlphaFoldDB" id="A0AAW2ES81"/>